<evidence type="ECO:0000313" key="2">
    <source>
        <dbReference type="EMBL" id="MES1930479.1"/>
    </source>
</evidence>
<dbReference type="InterPro" id="IPR027396">
    <property type="entry name" value="DsrEFH-like"/>
</dbReference>
<dbReference type="PANTHER" id="PTHR37691">
    <property type="entry name" value="BLR3518 PROTEIN"/>
    <property type="match status" value="1"/>
</dbReference>
<evidence type="ECO:0000256" key="1">
    <source>
        <dbReference type="SAM" id="SignalP"/>
    </source>
</evidence>
<keyword evidence="1" id="KW-0732">Signal</keyword>
<evidence type="ECO:0000313" key="3">
    <source>
        <dbReference type="Proteomes" id="UP001460888"/>
    </source>
</evidence>
<dbReference type="InterPro" id="IPR003787">
    <property type="entry name" value="Sulphur_relay_DsrE/F-like"/>
</dbReference>
<organism evidence="2 3">
    <name type="scientific">Salinisphaera dokdonensis CL-ES53</name>
    <dbReference type="NCBI Taxonomy" id="1304272"/>
    <lineage>
        <taxon>Bacteria</taxon>
        <taxon>Pseudomonadati</taxon>
        <taxon>Pseudomonadota</taxon>
        <taxon>Gammaproteobacteria</taxon>
        <taxon>Salinisphaerales</taxon>
        <taxon>Salinisphaeraceae</taxon>
        <taxon>Salinisphaera</taxon>
    </lineage>
</organism>
<dbReference type="SUPFAM" id="SSF75169">
    <property type="entry name" value="DsrEFH-like"/>
    <property type="match status" value="1"/>
</dbReference>
<dbReference type="Proteomes" id="UP001460888">
    <property type="component" value="Unassembled WGS sequence"/>
</dbReference>
<dbReference type="Gene3D" id="3.40.1260.10">
    <property type="entry name" value="DsrEFH-like"/>
    <property type="match status" value="1"/>
</dbReference>
<evidence type="ECO:0008006" key="4">
    <source>
        <dbReference type="Google" id="ProtNLM"/>
    </source>
</evidence>
<accession>A0ABV2B3N3</accession>
<proteinExistence type="predicted"/>
<name>A0ABV2B3N3_9GAMM</name>
<keyword evidence="3" id="KW-1185">Reference proteome</keyword>
<feature type="chain" id="PRO_5046475018" description="Sulfur reduction protein DsrE" evidence="1">
    <location>
        <begin position="25"/>
        <end position="184"/>
    </location>
</feature>
<comment type="caution">
    <text evidence="2">The sequence shown here is derived from an EMBL/GenBank/DDBJ whole genome shotgun (WGS) entry which is preliminary data.</text>
</comment>
<sequence>MNPIFRMTVITFSLVLASAAPAVAAGGDWRHPAIESYGGIKPLPEAANQPSVKAEHKAVFDVTKAAKSPDQLNPGLERVARAVNVFASAGVPAEKLDFVVVVHGPATPGILNDAQYKKQFRQANPNTSLIAALSKAGVTLHVCGQALAKHAFDQSWVNNDVDVALSALSDLVIFQNRGYAVVPQ</sequence>
<dbReference type="PANTHER" id="PTHR37691:SF1">
    <property type="entry name" value="BLR3518 PROTEIN"/>
    <property type="match status" value="1"/>
</dbReference>
<feature type="signal peptide" evidence="1">
    <location>
        <begin position="1"/>
        <end position="24"/>
    </location>
</feature>
<gene>
    <name evidence="2" type="ORF">SADO_14554</name>
</gene>
<reference evidence="2 3" key="1">
    <citation type="submission" date="2013-03" db="EMBL/GenBank/DDBJ databases">
        <title>Salinisphaera dokdonensis CL-ES53 Genome Sequencing.</title>
        <authorList>
            <person name="Li C."/>
            <person name="Lai Q."/>
            <person name="Shao Z."/>
        </authorList>
    </citation>
    <scope>NUCLEOTIDE SEQUENCE [LARGE SCALE GENOMIC DNA]</scope>
    <source>
        <strain evidence="2 3">CL-ES53</strain>
    </source>
</reference>
<dbReference type="EMBL" id="APND01000005">
    <property type="protein sequence ID" value="MES1930479.1"/>
    <property type="molecule type" value="Genomic_DNA"/>
</dbReference>
<protein>
    <recommendedName>
        <fullName evidence="4">Sulfur reduction protein DsrE</fullName>
    </recommendedName>
</protein>
<dbReference type="Pfam" id="PF02635">
    <property type="entry name" value="DsrE"/>
    <property type="match status" value="1"/>
</dbReference>
<dbReference type="RefSeq" id="WP_353112729.1">
    <property type="nucleotide sequence ID" value="NZ_APND01000005.1"/>
</dbReference>